<sequence>MHKYKVRYLYLKTDYMKQSNAILFPQEVYCHICRFAQDIKYETTSQWRCLEAASNTTQSLLRNRYRPDVQSQHAQGGQGPPPVASGAQPGLGPGQPPPEGHYGYK</sequence>
<organism evidence="2 3">
    <name type="scientific">Emydomyces testavorans</name>
    <dbReference type="NCBI Taxonomy" id="2070801"/>
    <lineage>
        <taxon>Eukaryota</taxon>
        <taxon>Fungi</taxon>
        <taxon>Dikarya</taxon>
        <taxon>Ascomycota</taxon>
        <taxon>Pezizomycotina</taxon>
        <taxon>Eurotiomycetes</taxon>
        <taxon>Eurotiomycetidae</taxon>
        <taxon>Onygenales</taxon>
        <taxon>Nannizziopsiaceae</taxon>
        <taxon>Emydomyces</taxon>
    </lineage>
</organism>
<evidence type="ECO:0000313" key="2">
    <source>
        <dbReference type="EMBL" id="WEW58293.1"/>
    </source>
</evidence>
<protein>
    <submittedName>
        <fullName evidence="2">Uncharacterized protein</fullName>
    </submittedName>
</protein>
<evidence type="ECO:0000313" key="3">
    <source>
        <dbReference type="Proteomes" id="UP001219355"/>
    </source>
</evidence>
<dbReference type="EMBL" id="CP120628">
    <property type="protein sequence ID" value="WEW58293.1"/>
    <property type="molecule type" value="Genomic_DNA"/>
</dbReference>
<evidence type="ECO:0000256" key="1">
    <source>
        <dbReference type="SAM" id="MobiDB-lite"/>
    </source>
</evidence>
<dbReference type="AlphaFoldDB" id="A0AAF0DHD5"/>
<name>A0AAF0DHD5_9EURO</name>
<dbReference type="Proteomes" id="UP001219355">
    <property type="component" value="Chromosome 2"/>
</dbReference>
<feature type="region of interest" description="Disordered" evidence="1">
    <location>
        <begin position="65"/>
        <end position="105"/>
    </location>
</feature>
<gene>
    <name evidence="2" type="ORF">PRK78_003761</name>
</gene>
<reference evidence="2" key="1">
    <citation type="submission" date="2023-03" db="EMBL/GenBank/DDBJ databases">
        <title>Emydomyces testavorans Genome Sequence.</title>
        <authorList>
            <person name="Hoyer L."/>
        </authorList>
    </citation>
    <scope>NUCLEOTIDE SEQUENCE</scope>
    <source>
        <strain evidence="2">16-2883</strain>
    </source>
</reference>
<accession>A0AAF0DHD5</accession>
<keyword evidence="3" id="KW-1185">Reference proteome</keyword>
<proteinExistence type="predicted"/>